<comment type="similarity">
    <text evidence="1">Belongs to the FHY3/FAR1 family.</text>
</comment>
<proteinExistence type="inferred from homology"/>
<comment type="caution">
    <text evidence="2">The sequence shown here is derived from an EMBL/GenBank/DDBJ whole genome shotgun (WGS) entry which is preliminary data.</text>
</comment>
<protein>
    <recommendedName>
        <fullName evidence="1">Protein FAR1-RELATED SEQUENCE</fullName>
    </recommendedName>
</protein>
<comment type="subcellular location">
    <subcellularLocation>
        <location evidence="1">Nucleus</location>
    </subcellularLocation>
</comment>
<sequence length="134" mass="16267">MLQQHDLEENNWVSRMYEKKHRWVKTYFKGHFVTGMRTTQRCVDMNNYMKDYVSNREKLFEFNPQIDMALMRLRNNFFGDEYAYKSKSPVILSHLKPLKEHASSVYTYQIYLDVAEQIIHELKYTHIEKVMQGC</sequence>
<comment type="function">
    <text evidence="1">Putative transcription activator involved in regulating light control of development.</text>
</comment>
<keyword evidence="1" id="KW-0863">Zinc-finger</keyword>
<keyword evidence="1" id="KW-0479">Metal-binding</keyword>
<evidence type="ECO:0000313" key="3">
    <source>
        <dbReference type="Proteomes" id="UP001280121"/>
    </source>
</evidence>
<dbReference type="PANTHER" id="PTHR31669">
    <property type="entry name" value="PROTEIN FAR1-RELATED SEQUENCE 10-RELATED"/>
    <property type="match status" value="1"/>
</dbReference>
<dbReference type="InterPro" id="IPR031052">
    <property type="entry name" value="FHY3/FAR1"/>
</dbReference>
<dbReference type="EMBL" id="JANJYI010000009">
    <property type="protein sequence ID" value="KAK2634989.1"/>
    <property type="molecule type" value="Genomic_DNA"/>
</dbReference>
<reference evidence="2" key="1">
    <citation type="journal article" date="2023" name="Plant J.">
        <title>Genome sequences and population genomics provide insights into the demographic history, inbreeding, and mutation load of two 'living fossil' tree species of Dipteronia.</title>
        <authorList>
            <person name="Feng Y."/>
            <person name="Comes H.P."/>
            <person name="Chen J."/>
            <person name="Zhu S."/>
            <person name="Lu R."/>
            <person name="Zhang X."/>
            <person name="Li P."/>
            <person name="Qiu J."/>
            <person name="Olsen K.M."/>
            <person name="Qiu Y."/>
        </authorList>
    </citation>
    <scope>NUCLEOTIDE SEQUENCE</scope>
    <source>
        <strain evidence="2">KIB01</strain>
    </source>
</reference>
<evidence type="ECO:0000256" key="1">
    <source>
        <dbReference type="RuleBase" id="RU367018"/>
    </source>
</evidence>
<gene>
    <name evidence="2" type="ORF">Ddye_029781</name>
</gene>
<evidence type="ECO:0000313" key="2">
    <source>
        <dbReference type="EMBL" id="KAK2634989.1"/>
    </source>
</evidence>
<keyword evidence="3" id="KW-1185">Reference proteome</keyword>
<name>A0AAD9TF22_9ROSI</name>
<keyword evidence="1" id="KW-0862">Zinc</keyword>
<dbReference type="GO" id="GO:0006355">
    <property type="term" value="P:regulation of DNA-templated transcription"/>
    <property type="evidence" value="ECO:0007669"/>
    <property type="project" value="UniProtKB-UniRule"/>
</dbReference>
<dbReference type="Proteomes" id="UP001280121">
    <property type="component" value="Unassembled WGS sequence"/>
</dbReference>
<dbReference type="GO" id="GO:0008270">
    <property type="term" value="F:zinc ion binding"/>
    <property type="evidence" value="ECO:0007669"/>
    <property type="project" value="UniProtKB-UniRule"/>
</dbReference>
<dbReference type="AlphaFoldDB" id="A0AAD9TF22"/>
<dbReference type="GO" id="GO:0005634">
    <property type="term" value="C:nucleus"/>
    <property type="evidence" value="ECO:0007669"/>
    <property type="project" value="UniProtKB-SubCell"/>
</dbReference>
<accession>A0AAD9TF22</accession>
<organism evidence="2 3">
    <name type="scientific">Dipteronia dyeriana</name>
    <dbReference type="NCBI Taxonomy" id="168575"/>
    <lineage>
        <taxon>Eukaryota</taxon>
        <taxon>Viridiplantae</taxon>
        <taxon>Streptophyta</taxon>
        <taxon>Embryophyta</taxon>
        <taxon>Tracheophyta</taxon>
        <taxon>Spermatophyta</taxon>
        <taxon>Magnoliopsida</taxon>
        <taxon>eudicotyledons</taxon>
        <taxon>Gunneridae</taxon>
        <taxon>Pentapetalae</taxon>
        <taxon>rosids</taxon>
        <taxon>malvids</taxon>
        <taxon>Sapindales</taxon>
        <taxon>Sapindaceae</taxon>
        <taxon>Hippocastanoideae</taxon>
        <taxon>Acereae</taxon>
        <taxon>Dipteronia</taxon>
    </lineage>
</organism>
<keyword evidence="1" id="KW-0539">Nucleus</keyword>
<dbReference type="PANTHER" id="PTHR31669:SF292">
    <property type="entry name" value="OS02G0262500 PROTEIN"/>
    <property type="match status" value="1"/>
</dbReference>